<dbReference type="GO" id="GO:0003677">
    <property type="term" value="F:DNA binding"/>
    <property type="evidence" value="ECO:0007669"/>
    <property type="project" value="UniProtKB-KW"/>
</dbReference>
<reference evidence="5 6" key="1">
    <citation type="journal article" date="2019" name="ISME J.">
        <title>Insights into ecological role of a new deltaproteobacterial order Candidatus Acidulodesulfobacterales by metagenomics and metatranscriptomics.</title>
        <authorList>
            <person name="Tan S."/>
            <person name="Liu J."/>
            <person name="Fang Y."/>
            <person name="Hedlund B.P."/>
            <person name="Lian Z.H."/>
            <person name="Huang L.Y."/>
            <person name="Li J.T."/>
            <person name="Huang L.N."/>
            <person name="Li W.J."/>
            <person name="Jiang H.C."/>
            <person name="Dong H.L."/>
            <person name="Shu W.S."/>
        </authorList>
    </citation>
    <scope>NUCLEOTIDE SEQUENCE [LARGE SCALE GENOMIC DNA]</scope>
    <source>
        <strain evidence="5">AP2</strain>
    </source>
</reference>
<dbReference type="Gene3D" id="1.10.10.10">
    <property type="entry name" value="Winged helix-like DNA-binding domain superfamily/Winged helix DNA-binding domain"/>
    <property type="match status" value="1"/>
</dbReference>
<proteinExistence type="predicted"/>
<dbReference type="InterPro" id="IPR036388">
    <property type="entry name" value="WH-like_DNA-bd_sf"/>
</dbReference>
<dbReference type="PRINTS" id="PR00778">
    <property type="entry name" value="HTHARSR"/>
</dbReference>
<dbReference type="Proteomes" id="UP000316562">
    <property type="component" value="Unassembled WGS sequence"/>
</dbReference>
<gene>
    <name evidence="5" type="ORF">EVJ46_07835</name>
</gene>
<dbReference type="PANTHER" id="PTHR33154:SF33">
    <property type="entry name" value="TRANSCRIPTIONAL REPRESSOR SDPR"/>
    <property type="match status" value="1"/>
</dbReference>
<organism evidence="5 6">
    <name type="scientific">Acididesulfobacter guangdongensis</name>
    <dbReference type="NCBI Taxonomy" id="2597225"/>
    <lineage>
        <taxon>Bacteria</taxon>
        <taxon>Deltaproteobacteria</taxon>
        <taxon>Candidatus Acidulodesulfobacterales</taxon>
        <taxon>Candidatus Acididesulfobacter</taxon>
    </lineage>
</organism>
<dbReference type="CDD" id="cd00090">
    <property type="entry name" value="HTH_ARSR"/>
    <property type="match status" value="1"/>
</dbReference>
<keyword evidence="3" id="KW-0804">Transcription</keyword>
<protein>
    <submittedName>
        <fullName evidence="5">Transcriptional regulator</fullName>
    </submittedName>
</protein>
<feature type="domain" description="HTH arsR-type" evidence="4">
    <location>
        <begin position="12"/>
        <end position="105"/>
    </location>
</feature>
<evidence type="ECO:0000256" key="3">
    <source>
        <dbReference type="ARBA" id="ARBA00023163"/>
    </source>
</evidence>
<dbReference type="SUPFAM" id="SSF46785">
    <property type="entry name" value="Winged helix' DNA-binding domain"/>
    <property type="match status" value="1"/>
</dbReference>
<evidence type="ECO:0000313" key="5">
    <source>
        <dbReference type="EMBL" id="RZD16090.1"/>
    </source>
</evidence>
<dbReference type="EMBL" id="SGBC01000003">
    <property type="protein sequence ID" value="RZD16090.1"/>
    <property type="molecule type" value="Genomic_DNA"/>
</dbReference>
<evidence type="ECO:0000256" key="2">
    <source>
        <dbReference type="ARBA" id="ARBA00023125"/>
    </source>
</evidence>
<keyword evidence="1" id="KW-0805">Transcription regulation</keyword>
<dbReference type="InterPro" id="IPR051081">
    <property type="entry name" value="HTH_MetalResp_TranReg"/>
</dbReference>
<comment type="caution">
    <text evidence="5">The sequence shown here is derived from an EMBL/GenBank/DDBJ whole genome shotgun (WGS) entry which is preliminary data.</text>
</comment>
<evidence type="ECO:0000256" key="1">
    <source>
        <dbReference type="ARBA" id="ARBA00023015"/>
    </source>
</evidence>
<keyword evidence="2" id="KW-0238">DNA-binding</keyword>
<sequence length="123" mass="14005">MNQNYCDNENNLNNKCKELANIFKLLSNPTRLGILCIVCDEEVSVNDISSVLGKSQSNISQHLSVLRNTNMVDFKREDNKLRYFLKNTKISQLIKDIKDVQKTSDLKELKISQSASSNSSYKS</sequence>
<dbReference type="InterPro" id="IPR036390">
    <property type="entry name" value="WH_DNA-bd_sf"/>
</dbReference>
<dbReference type="Pfam" id="PF01022">
    <property type="entry name" value="HTH_5"/>
    <property type="match status" value="1"/>
</dbReference>
<dbReference type="InterPro" id="IPR011991">
    <property type="entry name" value="ArsR-like_HTH"/>
</dbReference>
<dbReference type="PROSITE" id="PS50987">
    <property type="entry name" value="HTH_ARSR_2"/>
    <property type="match status" value="1"/>
</dbReference>
<name>A0A519BFQ7_ACIG2</name>
<evidence type="ECO:0000259" key="4">
    <source>
        <dbReference type="PROSITE" id="PS50987"/>
    </source>
</evidence>
<dbReference type="InterPro" id="IPR001845">
    <property type="entry name" value="HTH_ArsR_DNA-bd_dom"/>
</dbReference>
<dbReference type="NCBIfam" id="NF033788">
    <property type="entry name" value="HTH_metalloreg"/>
    <property type="match status" value="1"/>
</dbReference>
<dbReference type="AlphaFoldDB" id="A0A519BFQ7"/>
<dbReference type="SMART" id="SM00418">
    <property type="entry name" value="HTH_ARSR"/>
    <property type="match status" value="1"/>
</dbReference>
<dbReference type="GO" id="GO:0003700">
    <property type="term" value="F:DNA-binding transcription factor activity"/>
    <property type="evidence" value="ECO:0007669"/>
    <property type="project" value="InterPro"/>
</dbReference>
<evidence type="ECO:0000313" key="6">
    <source>
        <dbReference type="Proteomes" id="UP000316562"/>
    </source>
</evidence>
<dbReference type="PANTHER" id="PTHR33154">
    <property type="entry name" value="TRANSCRIPTIONAL REGULATOR, ARSR FAMILY"/>
    <property type="match status" value="1"/>
</dbReference>
<accession>A0A519BFQ7</accession>